<organism evidence="2 3">
    <name type="scientific">Sphenostylis stenocarpa</name>
    <dbReference type="NCBI Taxonomy" id="92480"/>
    <lineage>
        <taxon>Eukaryota</taxon>
        <taxon>Viridiplantae</taxon>
        <taxon>Streptophyta</taxon>
        <taxon>Embryophyta</taxon>
        <taxon>Tracheophyta</taxon>
        <taxon>Spermatophyta</taxon>
        <taxon>Magnoliopsida</taxon>
        <taxon>eudicotyledons</taxon>
        <taxon>Gunneridae</taxon>
        <taxon>Pentapetalae</taxon>
        <taxon>rosids</taxon>
        <taxon>fabids</taxon>
        <taxon>Fabales</taxon>
        <taxon>Fabaceae</taxon>
        <taxon>Papilionoideae</taxon>
        <taxon>50 kb inversion clade</taxon>
        <taxon>NPAAA clade</taxon>
        <taxon>indigoferoid/millettioid clade</taxon>
        <taxon>Phaseoleae</taxon>
        <taxon>Sphenostylis</taxon>
    </lineage>
</organism>
<protein>
    <submittedName>
        <fullName evidence="2">Uncharacterized protein</fullName>
    </submittedName>
</protein>
<dbReference type="PANTHER" id="PTHR36051:SF2">
    <property type="entry name" value="DYNAMIN"/>
    <property type="match status" value="1"/>
</dbReference>
<dbReference type="Proteomes" id="UP001189624">
    <property type="component" value="Chromosome 2"/>
</dbReference>
<evidence type="ECO:0000256" key="1">
    <source>
        <dbReference type="SAM" id="MobiDB-lite"/>
    </source>
</evidence>
<keyword evidence="3" id="KW-1185">Reference proteome</keyword>
<feature type="compositionally biased region" description="Polar residues" evidence="1">
    <location>
        <begin position="275"/>
        <end position="293"/>
    </location>
</feature>
<dbReference type="Gramene" id="rna-AYBTSS11_LOCUS4294">
    <property type="protein sequence ID" value="CAJ1928693.1"/>
    <property type="gene ID" value="gene-AYBTSS11_LOCUS4294"/>
</dbReference>
<feature type="region of interest" description="Disordered" evidence="1">
    <location>
        <begin position="275"/>
        <end position="325"/>
    </location>
</feature>
<sequence>MDDTLGRKEIHTLNQMDWKSFFKPKTSQTPPQTPKKPSTIPMLDQVMSATKGATDGISSVSKQVNTSFRMLGASSIQGMVGYGVGFHHGFGFGLSMRSGVTKLKSNLVESMTKMSGLIPGLPFGKGASPTPAASKSAMSKVPTDQVSAESMMQLANKSADQISAGSMMQQATKSFNQISQESMMQLATKSVNQLSQDLVGSQPTNIGSAFDNKVSNRVAVDSASDIQTEKAELMKPEDNLLQTVMKQRQLIDELSEENTKLCQILQLKDLQIPSNKLQPSSSDPNLQTLPSSEVNDKITGDSIPPCDTDGTLPTSKGENGRKDKS</sequence>
<reference evidence="2" key="1">
    <citation type="submission" date="2023-10" db="EMBL/GenBank/DDBJ databases">
        <authorList>
            <person name="Domelevo Entfellner J.-B."/>
        </authorList>
    </citation>
    <scope>NUCLEOTIDE SEQUENCE</scope>
</reference>
<name>A0AA86V8F3_9FABA</name>
<gene>
    <name evidence="2" type="ORF">AYBTSS11_LOCUS4294</name>
</gene>
<evidence type="ECO:0000313" key="3">
    <source>
        <dbReference type="Proteomes" id="UP001189624"/>
    </source>
</evidence>
<dbReference type="AlphaFoldDB" id="A0AA86V8F3"/>
<evidence type="ECO:0000313" key="2">
    <source>
        <dbReference type="EMBL" id="CAJ1928693.1"/>
    </source>
</evidence>
<accession>A0AA86V8F3</accession>
<dbReference type="EMBL" id="OY731399">
    <property type="protein sequence ID" value="CAJ1928693.1"/>
    <property type="molecule type" value="Genomic_DNA"/>
</dbReference>
<dbReference type="PANTHER" id="PTHR36051">
    <property type="entry name" value="DYNAMIN"/>
    <property type="match status" value="1"/>
</dbReference>
<proteinExistence type="predicted"/>